<keyword evidence="5" id="KW-1185">Reference proteome</keyword>
<dbReference type="Pfam" id="PF00266">
    <property type="entry name" value="Aminotran_5"/>
    <property type="match status" value="1"/>
</dbReference>
<dbReference type="AlphaFoldDB" id="A0A840FD97"/>
<comment type="caution">
    <text evidence="4">The sequence shown here is derived from an EMBL/GenBank/DDBJ whole genome shotgun (WGS) entry which is preliminary data.</text>
</comment>
<accession>A0A840FD97</accession>
<dbReference type="InterPro" id="IPR015424">
    <property type="entry name" value="PyrdxlP-dep_Trfase"/>
</dbReference>
<sequence length="408" mass="43752">MRLTRREYLTATATLPLTAAVTTSAAMAATSLPMPTDFATTDIAYLDNGSQHPIPLASLKAVEAYYAKRALDPVAQGYTLDEDGPRAKFAALVGADADEIAWVQSTTAGEQMVLRALGLPESGGHIVTDTLHFFGSLPLYEEMAKQGCEVTWLKPVDGRIRLADMKAAVRRGTKLVALSLVSTINGFEHDLKAVCDIAHAAGALVYADIIHAAGCVPVDLHASGVDFAACASYKWLMGEFGLGFLYVRRDLLPRLKRTNYGYYGMATFQPHVYPLDPPGTTVADYSFSSDASGAFALGTHSHAVIAQLGASLSYIAAIGVPAIQRRAQELCSRLKRELPRRGYAVMTPVEATTPIVTCVLADARKKLAEPMAAAKVRLTISANRFRLTPSVQNGHADIDRFLAALPKA</sequence>
<dbReference type="EMBL" id="JACIEV010000015">
    <property type="protein sequence ID" value="MBB4155579.1"/>
    <property type="molecule type" value="Genomic_DNA"/>
</dbReference>
<evidence type="ECO:0000259" key="3">
    <source>
        <dbReference type="Pfam" id="PF00266"/>
    </source>
</evidence>
<dbReference type="InterPro" id="IPR000192">
    <property type="entry name" value="Aminotrans_V_dom"/>
</dbReference>
<dbReference type="InterPro" id="IPR015422">
    <property type="entry name" value="PyrdxlP-dep_Trfase_small"/>
</dbReference>
<evidence type="ECO:0000313" key="5">
    <source>
        <dbReference type="Proteomes" id="UP000529795"/>
    </source>
</evidence>
<dbReference type="SUPFAM" id="SSF53383">
    <property type="entry name" value="PLP-dependent transferases"/>
    <property type="match status" value="1"/>
</dbReference>
<feature type="domain" description="Aminotransferase class V" evidence="3">
    <location>
        <begin position="45"/>
        <end position="362"/>
    </location>
</feature>
<proteinExistence type="predicted"/>
<feature type="signal peptide" evidence="2">
    <location>
        <begin position="1"/>
        <end position="28"/>
    </location>
</feature>
<keyword evidence="1" id="KW-0663">Pyridoxal phosphate</keyword>
<dbReference type="GO" id="GO:0016829">
    <property type="term" value="F:lyase activity"/>
    <property type="evidence" value="ECO:0007669"/>
    <property type="project" value="UniProtKB-KW"/>
</dbReference>
<protein>
    <submittedName>
        <fullName evidence="4">Selenocysteine lyase/cysteine desulfurase</fullName>
    </submittedName>
</protein>
<organism evidence="4 5">
    <name type="scientific">Sphingomonas jinjuensis</name>
    <dbReference type="NCBI Taxonomy" id="535907"/>
    <lineage>
        <taxon>Bacteria</taxon>
        <taxon>Pseudomonadati</taxon>
        <taxon>Pseudomonadota</taxon>
        <taxon>Alphaproteobacteria</taxon>
        <taxon>Sphingomonadales</taxon>
        <taxon>Sphingomonadaceae</taxon>
        <taxon>Sphingomonas</taxon>
    </lineage>
</organism>
<feature type="chain" id="PRO_5032991594" evidence="2">
    <location>
        <begin position="29"/>
        <end position="408"/>
    </location>
</feature>
<dbReference type="InterPro" id="IPR015421">
    <property type="entry name" value="PyrdxlP-dep_Trfase_major"/>
</dbReference>
<dbReference type="PANTHER" id="PTHR43586:SF8">
    <property type="entry name" value="CYSTEINE DESULFURASE 1, CHLOROPLASTIC"/>
    <property type="match status" value="1"/>
</dbReference>
<name>A0A840FD97_9SPHN</name>
<dbReference type="PANTHER" id="PTHR43586">
    <property type="entry name" value="CYSTEINE DESULFURASE"/>
    <property type="match status" value="1"/>
</dbReference>
<dbReference type="PROSITE" id="PS51318">
    <property type="entry name" value="TAT"/>
    <property type="match status" value="1"/>
</dbReference>
<gene>
    <name evidence="4" type="ORF">GGQ80_003504</name>
</gene>
<keyword evidence="4" id="KW-0456">Lyase</keyword>
<evidence type="ECO:0000313" key="4">
    <source>
        <dbReference type="EMBL" id="MBB4155579.1"/>
    </source>
</evidence>
<evidence type="ECO:0000256" key="1">
    <source>
        <dbReference type="ARBA" id="ARBA00022898"/>
    </source>
</evidence>
<dbReference type="Gene3D" id="3.90.1150.10">
    <property type="entry name" value="Aspartate Aminotransferase, domain 1"/>
    <property type="match status" value="1"/>
</dbReference>
<dbReference type="Proteomes" id="UP000529795">
    <property type="component" value="Unassembled WGS sequence"/>
</dbReference>
<reference evidence="4 5" key="1">
    <citation type="submission" date="2020-08" db="EMBL/GenBank/DDBJ databases">
        <title>Genomic Encyclopedia of Type Strains, Phase IV (KMG-IV): sequencing the most valuable type-strain genomes for metagenomic binning, comparative biology and taxonomic classification.</title>
        <authorList>
            <person name="Goeker M."/>
        </authorList>
    </citation>
    <scope>NUCLEOTIDE SEQUENCE [LARGE SCALE GENOMIC DNA]</scope>
    <source>
        <strain evidence="4 5">YC6723</strain>
    </source>
</reference>
<keyword evidence="2" id="KW-0732">Signal</keyword>
<evidence type="ECO:0000256" key="2">
    <source>
        <dbReference type="SAM" id="SignalP"/>
    </source>
</evidence>
<dbReference type="RefSeq" id="WP_183987213.1">
    <property type="nucleotide sequence ID" value="NZ_JACIEV010000015.1"/>
</dbReference>
<dbReference type="Gene3D" id="3.40.640.10">
    <property type="entry name" value="Type I PLP-dependent aspartate aminotransferase-like (Major domain)"/>
    <property type="match status" value="1"/>
</dbReference>
<dbReference type="InterPro" id="IPR006311">
    <property type="entry name" value="TAT_signal"/>
</dbReference>